<keyword evidence="5 7" id="KW-0413">Isomerase</keyword>
<comment type="caution">
    <text evidence="7">The sequence shown here is derived from an EMBL/GenBank/DDBJ whole genome shotgun (WGS) entry which is preliminary data.</text>
</comment>
<proteinExistence type="inferred from homology"/>
<dbReference type="InterPro" id="IPR050245">
    <property type="entry name" value="PrsA_foldase"/>
</dbReference>
<dbReference type="Proteomes" id="UP000604737">
    <property type="component" value="Unassembled WGS sequence"/>
</dbReference>
<evidence type="ECO:0000313" key="8">
    <source>
        <dbReference type="Proteomes" id="UP000604737"/>
    </source>
</evidence>
<dbReference type="PANTHER" id="PTHR47245:SF2">
    <property type="entry name" value="PEPTIDYL-PROLYL CIS-TRANS ISOMERASE HP_0175-RELATED"/>
    <property type="match status" value="1"/>
</dbReference>
<dbReference type="InterPro" id="IPR000297">
    <property type="entry name" value="PPIase_PpiC"/>
</dbReference>
<dbReference type="PROSITE" id="PS50198">
    <property type="entry name" value="PPIC_PPIASE_2"/>
    <property type="match status" value="1"/>
</dbReference>
<evidence type="ECO:0000256" key="2">
    <source>
        <dbReference type="ARBA" id="ARBA00007656"/>
    </source>
</evidence>
<keyword evidence="8" id="KW-1185">Reference proteome</keyword>
<sequence>MEGGIDSPIRINGIAVDAGELASAESAAVYELLRQHAQAQGLLDPQAEDDDVQSAIEELLARDVVVPEVDEPACRRYFDAHAGDYVVGERVAVRHILFRVTQGVPVPALLNQAQQVLQAVLAEPGRMGEQARQYSNCPTGADGGALGWLARGDAVPEFEQRVFGGQTIGVLSQLVRTRYGFHVVAIEAREPGRALDFEQVRQQVSRQLQTGALKRALSQYVQLLAGKAEVEGVELAQADSPLLR</sequence>
<organism evidence="7 8">
    <name type="scientific">Jeongeupia chitinilytica</name>
    <dbReference type="NCBI Taxonomy" id="1041641"/>
    <lineage>
        <taxon>Bacteria</taxon>
        <taxon>Pseudomonadati</taxon>
        <taxon>Pseudomonadota</taxon>
        <taxon>Betaproteobacteria</taxon>
        <taxon>Neisseriales</taxon>
        <taxon>Chitinibacteraceae</taxon>
        <taxon>Jeongeupia</taxon>
    </lineage>
</organism>
<name>A0ABQ3H3P7_9NEIS</name>
<dbReference type="EMBL" id="BMYO01000010">
    <property type="protein sequence ID" value="GHD68692.1"/>
    <property type="molecule type" value="Genomic_DNA"/>
</dbReference>
<comment type="similarity">
    <text evidence="2">Belongs to the PpiC/parvulin rotamase family.</text>
</comment>
<evidence type="ECO:0000259" key="6">
    <source>
        <dbReference type="PROSITE" id="PS50198"/>
    </source>
</evidence>
<evidence type="ECO:0000256" key="5">
    <source>
        <dbReference type="PROSITE-ProRule" id="PRU00278"/>
    </source>
</evidence>
<evidence type="ECO:0000256" key="3">
    <source>
        <dbReference type="ARBA" id="ARBA00013194"/>
    </source>
</evidence>
<dbReference type="PANTHER" id="PTHR47245">
    <property type="entry name" value="PEPTIDYLPROLYL ISOMERASE"/>
    <property type="match status" value="1"/>
</dbReference>
<dbReference type="EC" id="5.2.1.8" evidence="3"/>
<feature type="domain" description="PpiC" evidence="6">
    <location>
        <begin position="88"/>
        <end position="188"/>
    </location>
</feature>
<reference evidence="8" key="1">
    <citation type="journal article" date="2019" name="Int. J. Syst. Evol. Microbiol.">
        <title>The Global Catalogue of Microorganisms (GCM) 10K type strain sequencing project: providing services to taxonomists for standard genome sequencing and annotation.</title>
        <authorList>
            <consortium name="The Broad Institute Genomics Platform"/>
            <consortium name="The Broad Institute Genome Sequencing Center for Infectious Disease"/>
            <person name="Wu L."/>
            <person name="Ma J."/>
        </authorList>
    </citation>
    <scope>NUCLEOTIDE SEQUENCE [LARGE SCALE GENOMIC DNA]</scope>
    <source>
        <strain evidence="8">KCTC 23701</strain>
    </source>
</reference>
<accession>A0ABQ3H3P7</accession>
<keyword evidence="4 5" id="KW-0697">Rotamase</keyword>
<dbReference type="InterPro" id="IPR046357">
    <property type="entry name" value="PPIase_dom_sf"/>
</dbReference>
<dbReference type="Pfam" id="PF00639">
    <property type="entry name" value="Rotamase"/>
    <property type="match status" value="1"/>
</dbReference>
<dbReference type="Gene3D" id="3.10.50.40">
    <property type="match status" value="1"/>
</dbReference>
<dbReference type="GO" id="GO:0016853">
    <property type="term" value="F:isomerase activity"/>
    <property type="evidence" value="ECO:0007669"/>
    <property type="project" value="UniProtKB-KW"/>
</dbReference>
<evidence type="ECO:0000256" key="1">
    <source>
        <dbReference type="ARBA" id="ARBA00000971"/>
    </source>
</evidence>
<comment type="catalytic activity">
    <reaction evidence="1">
        <text>[protein]-peptidylproline (omega=180) = [protein]-peptidylproline (omega=0)</text>
        <dbReference type="Rhea" id="RHEA:16237"/>
        <dbReference type="Rhea" id="RHEA-COMP:10747"/>
        <dbReference type="Rhea" id="RHEA-COMP:10748"/>
        <dbReference type="ChEBI" id="CHEBI:83833"/>
        <dbReference type="ChEBI" id="CHEBI:83834"/>
        <dbReference type="EC" id="5.2.1.8"/>
    </reaction>
</comment>
<protein>
    <recommendedName>
        <fullName evidence="3">peptidylprolyl isomerase</fullName>
        <ecNumber evidence="3">5.2.1.8</ecNumber>
    </recommendedName>
</protein>
<evidence type="ECO:0000256" key="4">
    <source>
        <dbReference type="ARBA" id="ARBA00023110"/>
    </source>
</evidence>
<gene>
    <name evidence="7" type="ORF">GCM10007350_34480</name>
</gene>
<dbReference type="RefSeq" id="WP_189462196.1">
    <property type="nucleotide sequence ID" value="NZ_BMYO01000010.1"/>
</dbReference>
<evidence type="ECO:0000313" key="7">
    <source>
        <dbReference type="EMBL" id="GHD68692.1"/>
    </source>
</evidence>
<dbReference type="SUPFAM" id="SSF54534">
    <property type="entry name" value="FKBP-like"/>
    <property type="match status" value="1"/>
</dbReference>